<dbReference type="KEGG" id="hma:rrnAC0585"/>
<dbReference type="RefSeq" id="WP_011223105.1">
    <property type="nucleotide sequence ID" value="NC_006396.1"/>
</dbReference>
<sequence>MIVCDWSGWDGLQTFLDHYRGTHTPEAQLRERGKVDFLGGGDEGTEVVHPGTMGITEARSTCR</sequence>
<dbReference type="HOGENOM" id="CLU_2874973_0_0_2"/>
<dbReference type="PaxDb" id="272569-rrnAC0585"/>
<keyword evidence="2" id="KW-1185">Reference proteome</keyword>
<dbReference type="Proteomes" id="UP000001169">
    <property type="component" value="Chromosome I"/>
</dbReference>
<accession>Q5V4F5</accession>
<evidence type="ECO:0000313" key="2">
    <source>
        <dbReference type="Proteomes" id="UP000001169"/>
    </source>
</evidence>
<protein>
    <submittedName>
        <fullName evidence="1">Uncharacterized protein</fullName>
    </submittedName>
</protein>
<name>Q5V4F5_HALMA</name>
<organism evidence="1 2">
    <name type="scientific">Haloarcula marismortui (strain ATCC 43049 / DSM 3752 / JCM 8966 / VKM B-1809)</name>
    <name type="common">Halobacterium marismortui</name>
    <dbReference type="NCBI Taxonomy" id="272569"/>
    <lineage>
        <taxon>Archaea</taxon>
        <taxon>Methanobacteriati</taxon>
        <taxon>Methanobacteriota</taxon>
        <taxon>Stenosarchaea group</taxon>
        <taxon>Halobacteria</taxon>
        <taxon>Halobacteriales</taxon>
        <taxon>Haloarculaceae</taxon>
        <taxon>Haloarcula</taxon>
    </lineage>
</organism>
<proteinExistence type="predicted"/>
<reference evidence="1 2" key="1">
    <citation type="journal article" date="2004" name="Genome Res.">
        <title>Genome sequence of Haloarcula marismortui: a halophilic archaeon from the Dead Sea.</title>
        <authorList>
            <person name="Baliga N.S."/>
            <person name="Bonneau R."/>
            <person name="Facciotti M.T."/>
            <person name="Pan M."/>
            <person name="Glusman G."/>
            <person name="Deutsch E.W."/>
            <person name="Shannon P."/>
            <person name="Chiu Y."/>
            <person name="Weng R.S."/>
            <person name="Gan R.R."/>
            <person name="Hung P."/>
            <person name="Date S.V."/>
            <person name="Marcotte E."/>
            <person name="Hood L."/>
            <person name="Ng W.V."/>
        </authorList>
    </citation>
    <scope>NUCLEOTIDE SEQUENCE [LARGE SCALE GENOMIC DNA]</scope>
    <source>
        <strain evidence="2">ATCC 43049 / DSM 3752 / JCM 8966 / VKM B-1809</strain>
    </source>
</reference>
<dbReference type="GeneID" id="55596874"/>
<dbReference type="AlphaFoldDB" id="Q5V4F5"/>
<gene>
    <name evidence="1" type="ordered locus">rrnAC0585</name>
</gene>
<dbReference type="EMBL" id="AY596297">
    <property type="protein sequence ID" value="AAV45597.1"/>
    <property type="molecule type" value="Genomic_DNA"/>
</dbReference>
<dbReference type="EnsemblBacteria" id="AAV45597">
    <property type="protein sequence ID" value="AAV45597"/>
    <property type="gene ID" value="rrnAC0585"/>
</dbReference>
<dbReference type="eggNOG" id="arCOG02282">
    <property type="taxonomic scope" value="Archaea"/>
</dbReference>
<dbReference type="STRING" id="272569.rrnAC0585"/>
<dbReference type="PATRIC" id="fig|272569.17.peg.1345"/>
<evidence type="ECO:0000313" key="1">
    <source>
        <dbReference type="EMBL" id="AAV45597.1"/>
    </source>
</evidence>